<organism evidence="7 8">
    <name type="scientific">Wallemia hederae</name>
    <dbReference type="NCBI Taxonomy" id="1540922"/>
    <lineage>
        <taxon>Eukaryota</taxon>
        <taxon>Fungi</taxon>
        <taxon>Dikarya</taxon>
        <taxon>Basidiomycota</taxon>
        <taxon>Wallemiomycotina</taxon>
        <taxon>Wallemiomycetes</taxon>
        <taxon>Wallemiales</taxon>
        <taxon>Wallemiaceae</taxon>
        <taxon>Wallemia</taxon>
    </lineage>
</organism>
<dbReference type="EMBL" id="SPNW01000023">
    <property type="protein sequence ID" value="TIA89903.1"/>
    <property type="molecule type" value="Genomic_DNA"/>
</dbReference>
<proteinExistence type="predicted"/>
<dbReference type="InterPro" id="IPR024158">
    <property type="entry name" value="Mt_import_TIM15"/>
</dbReference>
<dbReference type="AlphaFoldDB" id="A0A4V6TME0"/>
<protein>
    <recommendedName>
        <fullName evidence="6">DNL-type domain-containing protein</fullName>
    </recommendedName>
</protein>
<dbReference type="GO" id="GO:0030150">
    <property type="term" value="P:protein import into mitochondrial matrix"/>
    <property type="evidence" value="ECO:0007669"/>
    <property type="project" value="TreeGrafter"/>
</dbReference>
<comment type="caution">
    <text evidence="7">The sequence shown here is derived from an EMBL/GenBank/DDBJ whole genome shotgun (WGS) entry which is preliminary data.</text>
</comment>
<dbReference type="GO" id="GO:0051087">
    <property type="term" value="F:protein-folding chaperone binding"/>
    <property type="evidence" value="ECO:0007669"/>
    <property type="project" value="TreeGrafter"/>
</dbReference>
<feature type="domain" description="DNL-type" evidence="6">
    <location>
        <begin position="60"/>
        <end position="151"/>
    </location>
</feature>
<evidence type="ECO:0000256" key="4">
    <source>
        <dbReference type="PROSITE-ProRule" id="PRU00834"/>
    </source>
</evidence>
<dbReference type="Proteomes" id="UP000310189">
    <property type="component" value="Unassembled WGS sequence"/>
</dbReference>
<keyword evidence="3" id="KW-0862">Zinc</keyword>
<evidence type="ECO:0000256" key="5">
    <source>
        <dbReference type="SAM" id="MobiDB-lite"/>
    </source>
</evidence>
<dbReference type="Pfam" id="PF05180">
    <property type="entry name" value="zf-DNL"/>
    <property type="match status" value="1"/>
</dbReference>
<dbReference type="PROSITE" id="PS51501">
    <property type="entry name" value="ZF_DNL"/>
    <property type="match status" value="1"/>
</dbReference>
<keyword evidence="2 4" id="KW-0863">Zinc-finger</keyword>
<sequence>MTRLLARGIGCSYRVASRALPTLPRAFPRSTPALSSLTQTRLHSHKIPTDGSSTPIGQVDPRLQISFTCTVQDCGERSTHEFAKSSYTKGIVIVQCPGCNNRHLIADNLGWFKDDTENGKHRTVEDLMRAKGEKVRRGVLQQGGETIEFSD</sequence>
<dbReference type="GO" id="GO:0050821">
    <property type="term" value="P:protein stabilization"/>
    <property type="evidence" value="ECO:0007669"/>
    <property type="project" value="TreeGrafter"/>
</dbReference>
<accession>A0A4V6TME0</accession>
<reference evidence="7 8" key="1">
    <citation type="submission" date="2019-03" db="EMBL/GenBank/DDBJ databases">
        <title>Sequencing 23 genomes of Wallemia ichthyophaga.</title>
        <authorList>
            <person name="Gostincar C."/>
        </authorList>
    </citation>
    <scope>NUCLEOTIDE SEQUENCE [LARGE SCALE GENOMIC DNA]</scope>
    <source>
        <strain evidence="7 8">EXF-5753</strain>
    </source>
</reference>
<dbReference type="PANTHER" id="PTHR20922:SF13">
    <property type="entry name" value="DNL-TYPE ZINC FINGER PROTEIN"/>
    <property type="match status" value="1"/>
</dbReference>
<evidence type="ECO:0000256" key="3">
    <source>
        <dbReference type="ARBA" id="ARBA00022833"/>
    </source>
</evidence>
<feature type="region of interest" description="Disordered" evidence="5">
    <location>
        <begin position="37"/>
        <end position="57"/>
    </location>
</feature>
<dbReference type="InterPro" id="IPR007853">
    <property type="entry name" value="Znf_DNL-typ"/>
</dbReference>
<evidence type="ECO:0000313" key="8">
    <source>
        <dbReference type="Proteomes" id="UP000310189"/>
    </source>
</evidence>
<dbReference type="GO" id="GO:0005739">
    <property type="term" value="C:mitochondrion"/>
    <property type="evidence" value="ECO:0007669"/>
    <property type="project" value="TreeGrafter"/>
</dbReference>
<evidence type="ECO:0000256" key="2">
    <source>
        <dbReference type="ARBA" id="ARBA00022771"/>
    </source>
</evidence>
<dbReference type="GO" id="GO:0006457">
    <property type="term" value="P:protein folding"/>
    <property type="evidence" value="ECO:0007669"/>
    <property type="project" value="TreeGrafter"/>
</dbReference>
<gene>
    <name evidence="7" type="ORF">E3P99_01802</name>
</gene>
<keyword evidence="8" id="KW-1185">Reference proteome</keyword>
<dbReference type="PANTHER" id="PTHR20922">
    <property type="entry name" value="DNL-TYPE ZINC FINGER PROTEIN"/>
    <property type="match status" value="1"/>
</dbReference>
<dbReference type="OrthoDB" id="512667at2759"/>
<evidence type="ECO:0000259" key="6">
    <source>
        <dbReference type="PROSITE" id="PS51501"/>
    </source>
</evidence>
<name>A0A4V6TME0_9BASI</name>
<evidence type="ECO:0000313" key="7">
    <source>
        <dbReference type="EMBL" id="TIA89903.1"/>
    </source>
</evidence>
<evidence type="ECO:0000256" key="1">
    <source>
        <dbReference type="ARBA" id="ARBA00022723"/>
    </source>
</evidence>
<keyword evidence="1" id="KW-0479">Metal-binding</keyword>
<dbReference type="GO" id="GO:0008270">
    <property type="term" value="F:zinc ion binding"/>
    <property type="evidence" value="ECO:0007669"/>
    <property type="project" value="UniProtKB-KW"/>
</dbReference>